<dbReference type="InterPro" id="IPR036237">
    <property type="entry name" value="Xyl_isomerase-like_sf"/>
</dbReference>
<keyword evidence="3" id="KW-0413">Isomerase</keyword>
<dbReference type="InterPro" id="IPR013022">
    <property type="entry name" value="Xyl_isomerase-like_TIM-brl"/>
</dbReference>
<dbReference type="Pfam" id="PF01261">
    <property type="entry name" value="AP_endonuc_2"/>
    <property type="match status" value="1"/>
</dbReference>
<feature type="domain" description="Xylose isomerase-like TIM barrel" evidence="2">
    <location>
        <begin position="53"/>
        <end position="289"/>
    </location>
</feature>
<proteinExistence type="predicted"/>
<dbReference type="PROSITE" id="PS51257">
    <property type="entry name" value="PROKAR_LIPOPROTEIN"/>
    <property type="match status" value="1"/>
</dbReference>
<gene>
    <name evidence="3" type="ORF">U0035_19315</name>
</gene>
<dbReference type="PANTHER" id="PTHR12110">
    <property type="entry name" value="HYDROXYPYRUVATE ISOMERASE"/>
    <property type="match status" value="1"/>
</dbReference>
<feature type="signal peptide" evidence="1">
    <location>
        <begin position="1"/>
        <end position="22"/>
    </location>
</feature>
<keyword evidence="1" id="KW-0732">Signal</keyword>
<feature type="chain" id="PRO_5047195940" evidence="1">
    <location>
        <begin position="23"/>
        <end position="315"/>
    </location>
</feature>
<dbReference type="Proteomes" id="UP001325680">
    <property type="component" value="Chromosome"/>
</dbReference>
<dbReference type="RefSeq" id="WP_114790582.1">
    <property type="nucleotide sequence ID" value="NZ_CP139960.1"/>
</dbReference>
<evidence type="ECO:0000313" key="4">
    <source>
        <dbReference type="Proteomes" id="UP001325680"/>
    </source>
</evidence>
<accession>A0ABZ0W3H5</accession>
<dbReference type="InterPro" id="IPR050312">
    <property type="entry name" value="IolE/XylAMocC-like"/>
</dbReference>
<dbReference type="PANTHER" id="PTHR12110:SF53">
    <property type="entry name" value="BLR5974 PROTEIN"/>
    <property type="match status" value="1"/>
</dbReference>
<evidence type="ECO:0000313" key="3">
    <source>
        <dbReference type="EMBL" id="WQD37820.1"/>
    </source>
</evidence>
<reference evidence="3 4" key="1">
    <citation type="submission" date="2023-12" db="EMBL/GenBank/DDBJ databases">
        <title>Genome sequencing and assembly of bacterial species from a model synthetic community.</title>
        <authorList>
            <person name="Hogle S.L."/>
        </authorList>
    </citation>
    <scope>NUCLEOTIDE SEQUENCE [LARGE SCALE GENOMIC DNA]</scope>
    <source>
        <strain evidence="3 4">HAMBI_3031</strain>
    </source>
</reference>
<organism evidence="3 4">
    <name type="scientific">Niabella yanshanensis</name>
    <dbReference type="NCBI Taxonomy" id="577386"/>
    <lineage>
        <taxon>Bacteria</taxon>
        <taxon>Pseudomonadati</taxon>
        <taxon>Bacteroidota</taxon>
        <taxon>Chitinophagia</taxon>
        <taxon>Chitinophagales</taxon>
        <taxon>Chitinophagaceae</taxon>
        <taxon>Niabella</taxon>
    </lineage>
</organism>
<evidence type="ECO:0000256" key="1">
    <source>
        <dbReference type="SAM" id="SignalP"/>
    </source>
</evidence>
<dbReference type="GO" id="GO:0016853">
    <property type="term" value="F:isomerase activity"/>
    <property type="evidence" value="ECO:0007669"/>
    <property type="project" value="UniProtKB-KW"/>
</dbReference>
<evidence type="ECO:0000259" key="2">
    <source>
        <dbReference type="Pfam" id="PF01261"/>
    </source>
</evidence>
<protein>
    <submittedName>
        <fullName evidence="3">Sugar phosphate isomerase/epimerase</fullName>
    </submittedName>
</protein>
<keyword evidence="4" id="KW-1185">Reference proteome</keyword>
<dbReference type="EMBL" id="CP139960">
    <property type="protein sequence ID" value="WQD37820.1"/>
    <property type="molecule type" value="Genomic_DNA"/>
</dbReference>
<dbReference type="Gene3D" id="3.20.20.150">
    <property type="entry name" value="Divalent-metal-dependent TIM barrel enzymes"/>
    <property type="match status" value="1"/>
</dbReference>
<dbReference type="SUPFAM" id="SSF51658">
    <property type="entry name" value="Xylose isomerase-like"/>
    <property type="match status" value="1"/>
</dbReference>
<sequence>MSKKIFYLTVLLFCSCLFHSKARSQSTPQRLSLGFSIGLDKITPEILTKAKANSIDYIETSINRYIDSAGNFLLTDAEMINKVKAAKKMADDAGIQIWSIHMPFGRLIDISLSDSAGRLRALGLHKKVLGFCKILKPKIILFHPSWFLGLNEREFRKAQMIKSAVELNAAVKAINATMVVENMFGPELLRDKTRERPLFRTVGESVEMMNRLPADIYSAIDLNHIKHPEKLIYAMGPRLKTLHVADGTDKAENHFFPCSGQGHNDWIAILTAINAVGYKGPFMYECKYKDVIEFKTCYESLYQAFIQSMNKAENK</sequence>
<name>A0ABZ0W3H5_9BACT</name>